<feature type="region of interest" description="Disordered" evidence="1">
    <location>
        <begin position="457"/>
        <end position="480"/>
    </location>
</feature>
<dbReference type="InterPro" id="IPR003870">
    <property type="entry name" value="DUF222"/>
</dbReference>
<dbReference type="Pfam" id="PF02720">
    <property type="entry name" value="DUF222"/>
    <property type="match status" value="1"/>
</dbReference>
<dbReference type="STRING" id="57704.SAMN04489793_4585"/>
<feature type="compositionally biased region" description="Acidic residues" evidence="1">
    <location>
        <begin position="515"/>
        <end position="525"/>
    </location>
</feature>
<gene>
    <name evidence="3" type="ORF">SAMN04489793_4585</name>
</gene>
<evidence type="ECO:0000256" key="1">
    <source>
        <dbReference type="SAM" id="MobiDB-lite"/>
    </source>
</evidence>
<evidence type="ECO:0000313" key="4">
    <source>
        <dbReference type="Proteomes" id="UP000182241"/>
    </source>
</evidence>
<name>A0A1H4ZJP4_TSUTY</name>
<feature type="compositionally biased region" description="Basic and acidic residues" evidence="1">
    <location>
        <begin position="717"/>
        <end position="753"/>
    </location>
</feature>
<accession>A0A1H4ZJP4</accession>
<dbReference type="EMBL" id="FNSA01000003">
    <property type="protein sequence ID" value="SED30312.1"/>
    <property type="molecule type" value="Genomic_DNA"/>
</dbReference>
<protein>
    <recommendedName>
        <fullName evidence="2">DUF222 domain-containing protein</fullName>
    </recommendedName>
</protein>
<feature type="region of interest" description="Disordered" evidence="1">
    <location>
        <begin position="696"/>
        <end position="773"/>
    </location>
</feature>
<feature type="compositionally biased region" description="Basic and acidic residues" evidence="1">
    <location>
        <begin position="457"/>
        <end position="469"/>
    </location>
</feature>
<keyword evidence="4" id="KW-1185">Reference proteome</keyword>
<dbReference type="Proteomes" id="UP000182241">
    <property type="component" value="Unassembled WGS sequence"/>
</dbReference>
<reference evidence="4" key="1">
    <citation type="submission" date="2016-10" db="EMBL/GenBank/DDBJ databases">
        <authorList>
            <person name="Varghese N."/>
            <person name="Submissions S."/>
        </authorList>
    </citation>
    <scope>NUCLEOTIDE SEQUENCE [LARGE SCALE GENOMIC DNA]</scope>
    <source>
        <strain evidence="4">DSM 44234</strain>
    </source>
</reference>
<feature type="region of interest" description="Disordered" evidence="1">
    <location>
        <begin position="389"/>
        <end position="411"/>
    </location>
</feature>
<feature type="domain" description="DUF222" evidence="2">
    <location>
        <begin position="113"/>
        <end position="370"/>
    </location>
</feature>
<dbReference type="AlphaFoldDB" id="A0A1H4ZJP4"/>
<sequence>MVLPGTVEFDGSTMFGSCIVIEQAYDESVNGSGALANLPKALLPSVLVDGTPGSGALGSILLEQRRCENVAFCRTMSAVYALFRDRYGERESAFLSSDPIGSADFYAVRRELSLAYEAVKAEVSVTLRIGPAATETVIEQAVGFVERLPRVFALVGRNVLSPRGGMEALSRARALTGGQAIEFDELLAELLAADPLALISVPALREAADRLVHEIDPVAAERRRRMAEEDRRVTFRPAEDGMAAAYALLTAHEGLELGVRVDEIAGTVCESDPRTVPQRRADGLMLLVRGFSTLGCWCAVPGCPLREARAVGDDGIDDDHAGARVVTRYRTLIHVVVNEKTLTDPGDTDAGFLIGHGPITAQHARNLAARDDAVLRPFGEELPDASEIEKDGAAAQIAAPSDPEANRDIELGADGAGTASARADAVSDSVADAACTAGTSDAADPTQPAADEISLADVDHDRDHDRPESPARPSPRRPRAAWFRATGIDLTHREPAGVLLAARCCHAGPTVITDSEAEAETDDAPESASDTLDQEPATAAEATATECDSSQRVDEPAAEVQRTALPTPTPATAVSPRALVIAQGSTGYRFSADLTRYLTLLYPRCVFPLCTRPASRCQLDHAREYDHHDPTRGGATIAGNGQPLCIPHHQLKTAGLWTDARLPDGRILWIGPTCQRIIVDPTRTIAALFPDLTRITWTTPTPTERRKPPPPSGPTRLQKEHARRERLRAAHLDALTREREERERVSPVEHHLETVLAGRDPAHHPPPDEPPPF</sequence>
<feature type="region of interest" description="Disordered" evidence="1">
    <location>
        <begin position="513"/>
        <end position="539"/>
    </location>
</feature>
<evidence type="ECO:0000313" key="3">
    <source>
        <dbReference type="EMBL" id="SED30312.1"/>
    </source>
</evidence>
<dbReference type="CDD" id="cd00085">
    <property type="entry name" value="HNHc"/>
    <property type="match status" value="1"/>
</dbReference>
<organism evidence="3 4">
    <name type="scientific">Tsukamurella tyrosinosolvens</name>
    <dbReference type="NCBI Taxonomy" id="57704"/>
    <lineage>
        <taxon>Bacteria</taxon>
        <taxon>Bacillati</taxon>
        <taxon>Actinomycetota</taxon>
        <taxon>Actinomycetes</taxon>
        <taxon>Mycobacteriales</taxon>
        <taxon>Tsukamurellaceae</taxon>
        <taxon>Tsukamurella</taxon>
    </lineage>
</organism>
<dbReference type="OrthoDB" id="4774794at2"/>
<dbReference type="InterPro" id="IPR003615">
    <property type="entry name" value="HNH_nuc"/>
</dbReference>
<proteinExistence type="predicted"/>
<evidence type="ECO:0000259" key="2">
    <source>
        <dbReference type="Pfam" id="PF02720"/>
    </source>
</evidence>